<keyword evidence="6" id="KW-0051">Antiviral defense</keyword>
<feature type="compositionally biased region" description="Basic and acidic residues" evidence="8">
    <location>
        <begin position="12"/>
        <end position="23"/>
    </location>
</feature>
<dbReference type="RefSeq" id="WP_119533046.1">
    <property type="nucleotide sequence ID" value="NZ_QXTF01000002.1"/>
</dbReference>
<comment type="subcellular location">
    <subcellularLocation>
        <location evidence="1">Cell membrane</location>
    </subcellularLocation>
</comment>
<feature type="region of interest" description="Disordered" evidence="8">
    <location>
        <begin position="1"/>
        <end position="23"/>
    </location>
</feature>
<keyword evidence="5 9" id="KW-1133">Transmembrane helix</keyword>
<evidence type="ECO:0000256" key="2">
    <source>
        <dbReference type="ARBA" id="ARBA00022475"/>
    </source>
</evidence>
<feature type="transmembrane region" description="Helical" evidence="9">
    <location>
        <begin position="78"/>
        <end position="98"/>
    </location>
</feature>
<dbReference type="Proteomes" id="UP000285023">
    <property type="component" value="Unassembled WGS sequence"/>
</dbReference>
<feature type="domain" description="Pycsar effector protein" evidence="10">
    <location>
        <begin position="40"/>
        <end position="187"/>
    </location>
</feature>
<dbReference type="OrthoDB" id="338959at2"/>
<gene>
    <name evidence="11" type="ORF">D3M59_07540</name>
</gene>
<dbReference type="AlphaFoldDB" id="A0A418PZW7"/>
<sequence>MNEAEQPVPISQEERRMLRPGHPDYEFPKEVHNLLVAANSTNITLSGMADTKASILMGASFVVFSMSIGDLAEGKASLPLLVLTLFSFVATVFGVLTVRPTRMPVTKTPIPADKVNILFFGSYTNADREEFVDEMIKVLSSEEEVYRRMTRDLYDHGRVLRDDKFSWLYWSFTLFLVGMVATAIAVIWQLVK</sequence>
<dbReference type="Pfam" id="PF18967">
    <property type="entry name" value="PycTM"/>
    <property type="match status" value="1"/>
</dbReference>
<dbReference type="GO" id="GO:0051607">
    <property type="term" value="P:defense response to virus"/>
    <property type="evidence" value="ECO:0007669"/>
    <property type="project" value="UniProtKB-KW"/>
</dbReference>
<dbReference type="GO" id="GO:0005886">
    <property type="term" value="C:plasma membrane"/>
    <property type="evidence" value="ECO:0007669"/>
    <property type="project" value="UniProtKB-SubCell"/>
</dbReference>
<organism evidence="11 12">
    <name type="scientific">Sphingomonas edaphi</name>
    <dbReference type="NCBI Taxonomy" id="2315689"/>
    <lineage>
        <taxon>Bacteria</taxon>
        <taxon>Pseudomonadati</taxon>
        <taxon>Pseudomonadota</taxon>
        <taxon>Alphaproteobacteria</taxon>
        <taxon>Sphingomonadales</taxon>
        <taxon>Sphingomonadaceae</taxon>
        <taxon>Sphingomonas</taxon>
    </lineage>
</organism>
<evidence type="ECO:0000256" key="4">
    <source>
        <dbReference type="ARBA" id="ARBA00022741"/>
    </source>
</evidence>
<keyword evidence="12" id="KW-1185">Reference proteome</keyword>
<evidence type="ECO:0000256" key="6">
    <source>
        <dbReference type="ARBA" id="ARBA00023118"/>
    </source>
</evidence>
<evidence type="ECO:0000256" key="3">
    <source>
        <dbReference type="ARBA" id="ARBA00022692"/>
    </source>
</evidence>
<evidence type="ECO:0000313" key="11">
    <source>
        <dbReference type="EMBL" id="RIX29159.1"/>
    </source>
</evidence>
<keyword evidence="4" id="KW-0547">Nucleotide-binding</keyword>
<evidence type="ECO:0000259" key="10">
    <source>
        <dbReference type="Pfam" id="PF18967"/>
    </source>
</evidence>
<evidence type="ECO:0000313" key="12">
    <source>
        <dbReference type="Proteomes" id="UP000285023"/>
    </source>
</evidence>
<evidence type="ECO:0000256" key="8">
    <source>
        <dbReference type="SAM" id="MobiDB-lite"/>
    </source>
</evidence>
<keyword evidence="7 9" id="KW-0472">Membrane</keyword>
<proteinExistence type="predicted"/>
<evidence type="ECO:0000256" key="7">
    <source>
        <dbReference type="ARBA" id="ARBA00023136"/>
    </source>
</evidence>
<evidence type="ECO:0000256" key="1">
    <source>
        <dbReference type="ARBA" id="ARBA00004236"/>
    </source>
</evidence>
<dbReference type="GO" id="GO:0000166">
    <property type="term" value="F:nucleotide binding"/>
    <property type="evidence" value="ECO:0007669"/>
    <property type="project" value="UniProtKB-KW"/>
</dbReference>
<dbReference type="InterPro" id="IPR043760">
    <property type="entry name" value="PycTM_dom"/>
</dbReference>
<reference evidence="11 12" key="1">
    <citation type="submission" date="2018-09" db="EMBL/GenBank/DDBJ databases">
        <title>Sphingomonas sp. DAC4.</title>
        <authorList>
            <person name="Seo T."/>
        </authorList>
    </citation>
    <scope>NUCLEOTIDE SEQUENCE [LARGE SCALE GENOMIC DNA]</scope>
    <source>
        <strain evidence="11 12">DAC4</strain>
    </source>
</reference>
<comment type="caution">
    <text evidence="11">The sequence shown here is derived from an EMBL/GenBank/DDBJ whole genome shotgun (WGS) entry which is preliminary data.</text>
</comment>
<evidence type="ECO:0000256" key="5">
    <source>
        <dbReference type="ARBA" id="ARBA00022989"/>
    </source>
</evidence>
<name>A0A418PZW7_9SPHN</name>
<dbReference type="EMBL" id="QXTF01000002">
    <property type="protein sequence ID" value="RIX29159.1"/>
    <property type="molecule type" value="Genomic_DNA"/>
</dbReference>
<accession>A0A418PZW7</accession>
<feature type="transmembrane region" description="Helical" evidence="9">
    <location>
        <begin position="167"/>
        <end position="191"/>
    </location>
</feature>
<feature type="transmembrane region" description="Helical" evidence="9">
    <location>
        <begin position="53"/>
        <end position="72"/>
    </location>
</feature>
<protein>
    <recommendedName>
        <fullName evidence="10">Pycsar effector protein domain-containing protein</fullName>
    </recommendedName>
</protein>
<keyword evidence="3 9" id="KW-0812">Transmembrane</keyword>
<keyword evidence="2" id="KW-1003">Cell membrane</keyword>
<evidence type="ECO:0000256" key="9">
    <source>
        <dbReference type="SAM" id="Phobius"/>
    </source>
</evidence>